<dbReference type="PANTHER" id="PTHR38909:SF1">
    <property type="entry name" value="G PROTEIN GAMMA DOMAIN-CONTAINING PROTEIN"/>
    <property type="match status" value="1"/>
</dbReference>
<feature type="compositionally biased region" description="Low complexity" evidence="1">
    <location>
        <begin position="530"/>
        <end position="547"/>
    </location>
</feature>
<dbReference type="SUPFAM" id="SSF117074">
    <property type="entry name" value="Hypothetical protein PA1324"/>
    <property type="match status" value="1"/>
</dbReference>
<feature type="compositionally biased region" description="Basic residues" evidence="1">
    <location>
        <begin position="310"/>
        <end position="321"/>
    </location>
</feature>
<evidence type="ECO:0000313" key="5">
    <source>
        <dbReference type="Proteomes" id="UP001530293"/>
    </source>
</evidence>
<evidence type="ECO:0000256" key="1">
    <source>
        <dbReference type="SAM" id="MobiDB-lite"/>
    </source>
</evidence>
<dbReference type="Gene3D" id="2.60.40.10">
    <property type="entry name" value="Immunoglobulins"/>
    <property type="match status" value="1"/>
</dbReference>
<dbReference type="Pfam" id="PF00595">
    <property type="entry name" value="PDZ"/>
    <property type="match status" value="2"/>
</dbReference>
<comment type="caution">
    <text evidence="4">The sequence shown here is derived from an EMBL/GenBank/DDBJ whole genome shotgun (WGS) entry which is preliminary data.</text>
</comment>
<evidence type="ECO:0000259" key="3">
    <source>
        <dbReference type="PROSITE" id="PS50106"/>
    </source>
</evidence>
<dbReference type="SUPFAM" id="SSF50156">
    <property type="entry name" value="PDZ domain-like"/>
    <property type="match status" value="3"/>
</dbReference>
<feature type="region of interest" description="Disordered" evidence="1">
    <location>
        <begin position="507"/>
        <end position="591"/>
    </location>
</feature>
<dbReference type="AlphaFoldDB" id="A0ABD3MCW2"/>
<feature type="compositionally biased region" description="Acidic residues" evidence="1">
    <location>
        <begin position="509"/>
        <end position="524"/>
    </location>
</feature>
<keyword evidence="2" id="KW-0812">Transmembrane</keyword>
<keyword evidence="5" id="KW-1185">Reference proteome</keyword>
<feature type="region of interest" description="Disordered" evidence="1">
    <location>
        <begin position="308"/>
        <end position="329"/>
    </location>
</feature>
<feature type="compositionally biased region" description="Polar residues" evidence="1">
    <location>
        <begin position="564"/>
        <end position="576"/>
    </location>
</feature>
<feature type="compositionally biased region" description="Low complexity" evidence="1">
    <location>
        <begin position="403"/>
        <end position="413"/>
    </location>
</feature>
<feature type="domain" description="PDZ" evidence="3">
    <location>
        <begin position="731"/>
        <end position="805"/>
    </location>
</feature>
<dbReference type="InterPro" id="IPR013783">
    <property type="entry name" value="Ig-like_fold"/>
</dbReference>
<reference evidence="4 5" key="1">
    <citation type="submission" date="2024-10" db="EMBL/GenBank/DDBJ databases">
        <title>Updated reference genomes for cyclostephanoid diatoms.</title>
        <authorList>
            <person name="Roberts W.R."/>
            <person name="Alverson A.J."/>
        </authorList>
    </citation>
    <scope>NUCLEOTIDE SEQUENCE [LARGE SCALE GENOMIC DNA]</scope>
    <source>
        <strain evidence="4 5">AJA232-27</strain>
    </source>
</reference>
<feature type="region of interest" description="Disordered" evidence="1">
    <location>
        <begin position="389"/>
        <end position="417"/>
    </location>
</feature>
<feature type="region of interest" description="Disordered" evidence="1">
    <location>
        <begin position="135"/>
        <end position="214"/>
    </location>
</feature>
<keyword evidence="2" id="KW-1133">Transmembrane helix</keyword>
<dbReference type="Proteomes" id="UP001530293">
    <property type="component" value="Unassembled WGS sequence"/>
</dbReference>
<dbReference type="InterPro" id="IPR036034">
    <property type="entry name" value="PDZ_sf"/>
</dbReference>
<feature type="compositionally biased region" description="Low complexity" evidence="1">
    <location>
        <begin position="135"/>
        <end position="170"/>
    </location>
</feature>
<sequence length="988" mass="106917">MAATLSGYTFLDANLDGMRSTGWDQLKEYGIPKVSLWLFDCNNIPLHYTTTDDLGYYTFDNNLEVGTSYYISAELPNLYSFSPVWIGNTGEEGGGVLTSPGVDNVIDPTTGRTPCFEMPEEDAVASIGLALLGSSTGTPSQTSVSSSSPPTLRPSSTTTTISVEETISPSMSPETNVPTVSPSETPSKSPMQSSSSSSSSSPPTTSTPSPSLSTLSPTLAGIQYATPSIPLQMKFVGIDQLEDVDSWLSLTAQYIESYFNDASNVNDGVYDVMVELFMNEGNSTVFKTRQRLLRGTTLQLQVEKVINNRHPSRSSSSRRRGLQSNDAKSTVITYNQQSTYMTTNPQIYDGMYVASTPFMESADRDRYLAALGMLSPYYKDVTSIEPPILLSSSPSNTDNENLSSESPSSTTSSAPIGQEDLMENDVGTVAVDSSSNSNDNVTESPMLYVIVGATIVGVALLTSIMVYIVHHHRKQKQHRMNHEYMSTVGNGPASSRNSMREEVVVENEVTMDDLESRDDGDSDGDETRKAATAAFATATAVASTAGTSQRRKSLKRSRKSAKSYNNVRRVNDSSLTPIPENPLSPRSTVSASSTTTVVLNILAPPGKLGVIVDTPPQGGCAYVVEIRSSCPIREEIQLDDRIIAVDDKDVQRMSATSICKLLERKSRNAQRKITVLRRETNNNNNIHGIAGNSEHNGSSLHLPNSPMGRKDSNSDHAQASSLAESNTVQEELNVTREERIDIVAPPGRLGVVLLSPDPPETGPSYISSISEDSPLKGEIMMGDKIIAVDDEDVRDMSAMNLSQLLGSKSTNTARKIVVLRQIAANAAAVCGADRGENDRNSSSVSSSTTRVTIVAPAGKLGVVVASNPGSGLAYVSEIKDSCPIRDEIRVGDRILEVDGEDVSKMKAIHISSEYCHELNLILGADVAVYECLISSRVCFGLSVSPSLSFSVDWKQKQEFREADNSFTGWWTTFVKSEFEINYYCSCFR</sequence>
<name>A0ABD3MCW2_9STRA</name>
<keyword evidence="2" id="KW-0472">Membrane</keyword>
<feature type="compositionally biased region" description="Basic residues" evidence="1">
    <location>
        <begin position="549"/>
        <end position="561"/>
    </location>
</feature>
<gene>
    <name evidence="4" type="ORF">ACHAWU_007515</name>
</gene>
<proteinExistence type="predicted"/>
<accession>A0ABD3MCW2</accession>
<dbReference type="EMBL" id="JALLBG020000196">
    <property type="protein sequence ID" value="KAL3759771.1"/>
    <property type="molecule type" value="Genomic_DNA"/>
</dbReference>
<protein>
    <recommendedName>
        <fullName evidence="3">PDZ domain-containing protein</fullName>
    </recommendedName>
</protein>
<dbReference type="PROSITE" id="PS50106">
    <property type="entry name" value="PDZ"/>
    <property type="match status" value="2"/>
</dbReference>
<dbReference type="Gene3D" id="2.30.42.10">
    <property type="match status" value="3"/>
</dbReference>
<feature type="region of interest" description="Disordered" evidence="1">
    <location>
        <begin position="683"/>
        <end position="731"/>
    </location>
</feature>
<feature type="compositionally biased region" description="Polar residues" evidence="1">
    <location>
        <begin position="715"/>
        <end position="731"/>
    </location>
</feature>
<feature type="compositionally biased region" description="Low complexity" evidence="1">
    <location>
        <begin position="183"/>
        <end position="214"/>
    </location>
</feature>
<organism evidence="4 5">
    <name type="scientific">Discostella pseudostelligera</name>
    <dbReference type="NCBI Taxonomy" id="259834"/>
    <lineage>
        <taxon>Eukaryota</taxon>
        <taxon>Sar</taxon>
        <taxon>Stramenopiles</taxon>
        <taxon>Ochrophyta</taxon>
        <taxon>Bacillariophyta</taxon>
        <taxon>Coscinodiscophyceae</taxon>
        <taxon>Thalassiosirophycidae</taxon>
        <taxon>Stephanodiscales</taxon>
        <taxon>Stephanodiscaceae</taxon>
        <taxon>Discostella</taxon>
    </lineage>
</organism>
<feature type="domain" description="PDZ" evidence="3">
    <location>
        <begin position="850"/>
        <end position="905"/>
    </location>
</feature>
<feature type="transmembrane region" description="Helical" evidence="2">
    <location>
        <begin position="446"/>
        <end position="469"/>
    </location>
</feature>
<evidence type="ECO:0000256" key="2">
    <source>
        <dbReference type="SAM" id="Phobius"/>
    </source>
</evidence>
<evidence type="ECO:0000313" key="4">
    <source>
        <dbReference type="EMBL" id="KAL3759771.1"/>
    </source>
</evidence>
<dbReference type="InterPro" id="IPR001478">
    <property type="entry name" value="PDZ"/>
</dbReference>
<feature type="compositionally biased region" description="Polar residues" evidence="1">
    <location>
        <begin position="171"/>
        <end position="182"/>
    </location>
</feature>
<dbReference type="PANTHER" id="PTHR38909">
    <property type="entry name" value="G PROTEIN GAMMA DOMAIN-CONTAINING PROTEIN"/>
    <property type="match status" value="1"/>
</dbReference>
<feature type="compositionally biased region" description="Polar residues" evidence="1">
    <location>
        <begin position="693"/>
        <end position="702"/>
    </location>
</feature>
<dbReference type="SMART" id="SM00228">
    <property type="entry name" value="PDZ"/>
    <property type="match status" value="3"/>
</dbReference>